<dbReference type="STRING" id="656914.SAMN00017405_0382"/>
<dbReference type="EMBL" id="FWWT01000022">
    <property type="protein sequence ID" value="SMB95333.1"/>
    <property type="molecule type" value="Genomic_DNA"/>
</dbReference>
<dbReference type="OrthoDB" id="1697005at2"/>
<feature type="domain" description="Cyanophage baseplate Pam3 plug gp18" evidence="1">
    <location>
        <begin position="5"/>
        <end position="104"/>
    </location>
</feature>
<keyword evidence="3" id="KW-1185">Reference proteome</keyword>
<evidence type="ECO:0000313" key="2">
    <source>
        <dbReference type="EMBL" id="SMB95333.1"/>
    </source>
</evidence>
<name>A0A1W1VPY9_DESTI</name>
<evidence type="ECO:0000313" key="3">
    <source>
        <dbReference type="Proteomes" id="UP000192731"/>
    </source>
</evidence>
<dbReference type="RefSeq" id="WP_084054181.1">
    <property type="nucleotide sequence ID" value="NZ_FWWT01000022.1"/>
</dbReference>
<dbReference type="AlphaFoldDB" id="A0A1W1VPY9"/>
<dbReference type="Proteomes" id="UP000192731">
    <property type="component" value="Unassembled WGS sequence"/>
</dbReference>
<gene>
    <name evidence="2" type="ORF">SAMN00017405_0382</name>
</gene>
<dbReference type="Pfam" id="PF22479">
    <property type="entry name" value="Pam3_gp18"/>
    <property type="match status" value="1"/>
</dbReference>
<accession>A0A1W1VPY9</accession>
<dbReference type="InterPro" id="IPR054252">
    <property type="entry name" value="Pam3_gp18"/>
</dbReference>
<proteinExistence type="predicted"/>
<reference evidence="2 3" key="1">
    <citation type="submission" date="2017-04" db="EMBL/GenBank/DDBJ databases">
        <authorList>
            <person name="Afonso C.L."/>
            <person name="Miller P.J."/>
            <person name="Scott M.A."/>
            <person name="Spackman E."/>
            <person name="Goraichik I."/>
            <person name="Dimitrov K.M."/>
            <person name="Suarez D.L."/>
            <person name="Swayne D.E."/>
        </authorList>
    </citation>
    <scope>NUCLEOTIDE SEQUENCE [LARGE SCALE GENOMIC DNA]</scope>
    <source>
        <strain evidence="2 3">DSM 11270</strain>
    </source>
</reference>
<evidence type="ECO:0000259" key="1">
    <source>
        <dbReference type="Pfam" id="PF22479"/>
    </source>
</evidence>
<protein>
    <recommendedName>
        <fullName evidence="1">Cyanophage baseplate Pam3 plug gp18 domain-containing protein</fullName>
    </recommendedName>
</protein>
<sequence length="115" mass="13460">MLDLDYIEIEKDSIPYDFEIQLKGETFLFEINYNSLGEFLTVDLYKSEELIVSGEKIVYGQPLFQNVSYLDIPKVAIIPWDLAEEENRVGLDNINEKVFLYIIDPEEQEDETLET</sequence>
<organism evidence="2 3">
    <name type="scientific">Desulfonispora thiosulfatigenes DSM 11270</name>
    <dbReference type="NCBI Taxonomy" id="656914"/>
    <lineage>
        <taxon>Bacteria</taxon>
        <taxon>Bacillati</taxon>
        <taxon>Bacillota</taxon>
        <taxon>Clostridia</taxon>
        <taxon>Eubacteriales</taxon>
        <taxon>Peptococcaceae</taxon>
        <taxon>Desulfonispora</taxon>
    </lineage>
</organism>